<organism evidence="1 2">
    <name type="scientific">Scytonema hofmannii PCC 7110</name>
    <dbReference type="NCBI Taxonomy" id="128403"/>
    <lineage>
        <taxon>Bacteria</taxon>
        <taxon>Bacillati</taxon>
        <taxon>Cyanobacteriota</taxon>
        <taxon>Cyanophyceae</taxon>
        <taxon>Nostocales</taxon>
        <taxon>Scytonemataceae</taxon>
        <taxon>Scytonema</taxon>
    </lineage>
</organism>
<name>A0A139X279_9CYAN</name>
<sequence length="194" mass="21819">MNIFNYIIGTSTDFRIQLIRWNNKCREYINTFYGGDIHRIFGTRFGDCVAKVEALAFSGVNSSSYRGVTDNSGILQAAAIVSIEQIEIEAELKQGIIIESLTNAPWNVIEQPGQDIIYKHKGAATSLIEGIIGESQSRGFGGIVKVLTIERAKEFYQNIGFRETDYSRELIVTEYTANTVLSEIKQRRQLQPLD</sequence>
<evidence type="ECO:0000313" key="2">
    <source>
        <dbReference type="Proteomes" id="UP000076925"/>
    </source>
</evidence>
<dbReference type="STRING" id="128403.WA1_34845"/>
<dbReference type="AlphaFoldDB" id="A0A139X279"/>
<evidence type="ECO:0000313" key="1">
    <source>
        <dbReference type="EMBL" id="KYC38784.1"/>
    </source>
</evidence>
<accession>A0A139X279</accession>
<comment type="caution">
    <text evidence="1">The sequence shown here is derived from an EMBL/GenBank/DDBJ whole genome shotgun (WGS) entry which is preliminary data.</text>
</comment>
<proteinExistence type="predicted"/>
<keyword evidence="2" id="KW-1185">Reference proteome</keyword>
<gene>
    <name evidence="1" type="ORF">WA1_34845</name>
</gene>
<reference evidence="1 2" key="1">
    <citation type="journal article" date="2013" name="Genome Biol. Evol.">
        <title>Genomes of Stigonematalean cyanobacteria (subsection V) and the evolution of oxygenic photosynthesis from prokaryotes to plastids.</title>
        <authorList>
            <person name="Dagan T."/>
            <person name="Roettger M."/>
            <person name="Stucken K."/>
            <person name="Landan G."/>
            <person name="Koch R."/>
            <person name="Major P."/>
            <person name="Gould S.B."/>
            <person name="Goremykin V.V."/>
            <person name="Rippka R."/>
            <person name="Tandeau de Marsac N."/>
            <person name="Gugger M."/>
            <person name="Lockhart P.J."/>
            <person name="Allen J.F."/>
            <person name="Brune I."/>
            <person name="Maus I."/>
            <person name="Puhler A."/>
            <person name="Martin W.F."/>
        </authorList>
    </citation>
    <scope>NUCLEOTIDE SEQUENCE [LARGE SCALE GENOMIC DNA]</scope>
    <source>
        <strain evidence="1 2">PCC 7110</strain>
    </source>
</reference>
<protein>
    <recommendedName>
        <fullName evidence="3">N-acetyltransferase domain-containing protein</fullName>
    </recommendedName>
</protein>
<dbReference type="OrthoDB" id="509442at2"/>
<dbReference type="EMBL" id="ANNX02000038">
    <property type="protein sequence ID" value="KYC38784.1"/>
    <property type="molecule type" value="Genomic_DNA"/>
</dbReference>
<dbReference type="Proteomes" id="UP000076925">
    <property type="component" value="Unassembled WGS sequence"/>
</dbReference>
<dbReference type="RefSeq" id="WP_017743429.1">
    <property type="nucleotide sequence ID" value="NZ_KQ976354.1"/>
</dbReference>
<evidence type="ECO:0008006" key="3">
    <source>
        <dbReference type="Google" id="ProtNLM"/>
    </source>
</evidence>